<reference evidence="3" key="1">
    <citation type="journal article" date="2020" name="Stud. Mycol.">
        <title>101 Dothideomycetes genomes: a test case for predicting lifestyles and emergence of pathogens.</title>
        <authorList>
            <person name="Haridas S."/>
            <person name="Albert R."/>
            <person name="Binder M."/>
            <person name="Bloem J."/>
            <person name="Labutti K."/>
            <person name="Salamov A."/>
            <person name="Andreopoulos B."/>
            <person name="Baker S."/>
            <person name="Barry K."/>
            <person name="Bills G."/>
            <person name="Bluhm B."/>
            <person name="Cannon C."/>
            <person name="Castanera R."/>
            <person name="Culley D."/>
            <person name="Daum C."/>
            <person name="Ezra D."/>
            <person name="Gonzalez J."/>
            <person name="Henrissat B."/>
            <person name="Kuo A."/>
            <person name="Liang C."/>
            <person name="Lipzen A."/>
            <person name="Lutzoni F."/>
            <person name="Magnuson J."/>
            <person name="Mondo S."/>
            <person name="Nolan M."/>
            <person name="Ohm R."/>
            <person name="Pangilinan J."/>
            <person name="Park H.-J."/>
            <person name="Ramirez L."/>
            <person name="Alfaro M."/>
            <person name="Sun H."/>
            <person name="Tritt A."/>
            <person name="Yoshinaga Y."/>
            <person name="Zwiers L.-H."/>
            <person name="Turgeon B."/>
            <person name="Goodwin S."/>
            <person name="Spatafora J."/>
            <person name="Crous P."/>
            <person name="Grigoriev I."/>
        </authorList>
    </citation>
    <scope>NUCLEOTIDE SEQUENCE</scope>
    <source>
        <strain evidence="3">CBS 109.77</strain>
    </source>
</reference>
<feature type="region of interest" description="Disordered" evidence="1">
    <location>
        <begin position="129"/>
        <end position="283"/>
    </location>
</feature>
<evidence type="ECO:0000256" key="1">
    <source>
        <dbReference type="SAM" id="MobiDB-lite"/>
    </source>
</evidence>
<organism evidence="3 4">
    <name type="scientific">Melanomma pulvis-pyrius CBS 109.77</name>
    <dbReference type="NCBI Taxonomy" id="1314802"/>
    <lineage>
        <taxon>Eukaryota</taxon>
        <taxon>Fungi</taxon>
        <taxon>Dikarya</taxon>
        <taxon>Ascomycota</taxon>
        <taxon>Pezizomycotina</taxon>
        <taxon>Dothideomycetes</taxon>
        <taxon>Pleosporomycetidae</taxon>
        <taxon>Pleosporales</taxon>
        <taxon>Melanommataceae</taxon>
        <taxon>Melanomma</taxon>
    </lineage>
</organism>
<dbReference type="Proteomes" id="UP000799757">
    <property type="component" value="Unassembled WGS sequence"/>
</dbReference>
<dbReference type="OrthoDB" id="10671183at2759"/>
<sequence>MASTILALIGMHGFRATLSALTSPHNDITITNAQSDSRSKYALIRSKRYVKSASGNRKQDVKYGRQGVYRLIRTGRDGHEREEPYNEEARPRIDVWRIVQDGALMEEGVVKERWTTRKELDPRLRQAVRRLREQESNSENESKEDEDENEEKYVNSDVNSAEEKNLKALNRKEIKPKRKKNPSSHDPHDHATERQRHRRASARNGTIHRASTHGYESVGSTTSVHESTSYISAQRHYPIPSREQIHSPPIHPITTSVISQPSRQKPRPPVEKSPFVQPTMTPEQSLDFIFGDAEPNVSINHPNGKGAGYTIRAVPPTVAKTLP</sequence>
<dbReference type="AlphaFoldDB" id="A0A6A6XCV7"/>
<name>A0A6A6XCV7_9PLEO</name>
<feature type="compositionally biased region" description="Basic and acidic residues" evidence="1">
    <location>
        <begin position="183"/>
        <end position="194"/>
    </location>
</feature>
<protein>
    <submittedName>
        <fullName evidence="3">Uncharacterized protein</fullName>
    </submittedName>
</protein>
<feature type="compositionally biased region" description="Polar residues" evidence="1">
    <location>
        <begin position="253"/>
        <end position="263"/>
    </location>
</feature>
<accession>A0A6A6XCV7</accession>
<evidence type="ECO:0000313" key="3">
    <source>
        <dbReference type="EMBL" id="KAF2794329.1"/>
    </source>
</evidence>
<proteinExistence type="predicted"/>
<evidence type="ECO:0000313" key="4">
    <source>
        <dbReference type="Proteomes" id="UP000799757"/>
    </source>
</evidence>
<keyword evidence="2" id="KW-0732">Signal</keyword>
<dbReference type="EMBL" id="MU001895">
    <property type="protein sequence ID" value="KAF2794329.1"/>
    <property type="molecule type" value="Genomic_DNA"/>
</dbReference>
<feature type="compositionally biased region" description="Acidic residues" evidence="1">
    <location>
        <begin position="136"/>
        <end position="150"/>
    </location>
</feature>
<feature type="signal peptide" evidence="2">
    <location>
        <begin position="1"/>
        <end position="19"/>
    </location>
</feature>
<feature type="compositionally biased region" description="Basic and acidic residues" evidence="1">
    <location>
        <begin position="161"/>
        <end position="173"/>
    </location>
</feature>
<gene>
    <name evidence="3" type="ORF">K505DRAFT_337050</name>
</gene>
<feature type="chain" id="PRO_5025649023" evidence="2">
    <location>
        <begin position="20"/>
        <end position="323"/>
    </location>
</feature>
<keyword evidence="4" id="KW-1185">Reference proteome</keyword>
<feature type="compositionally biased region" description="Polar residues" evidence="1">
    <location>
        <begin position="218"/>
        <end position="232"/>
    </location>
</feature>
<evidence type="ECO:0000256" key="2">
    <source>
        <dbReference type="SAM" id="SignalP"/>
    </source>
</evidence>